<accession>A0A2H5QH06</accession>
<gene>
    <name evidence="10" type="ORF">CUMW_226130</name>
</gene>
<evidence type="ECO:0000256" key="3">
    <source>
        <dbReference type="ARBA" id="ARBA00010617"/>
    </source>
</evidence>
<protein>
    <submittedName>
        <fullName evidence="10">Uncharacterized protein</fullName>
    </submittedName>
</protein>
<dbReference type="STRING" id="55188.A0A2H5QH06"/>
<organism evidence="10 11">
    <name type="scientific">Citrus unshiu</name>
    <name type="common">Satsuma mandarin</name>
    <name type="synonym">Citrus nobilis var. unshiu</name>
    <dbReference type="NCBI Taxonomy" id="55188"/>
    <lineage>
        <taxon>Eukaryota</taxon>
        <taxon>Viridiplantae</taxon>
        <taxon>Streptophyta</taxon>
        <taxon>Embryophyta</taxon>
        <taxon>Tracheophyta</taxon>
        <taxon>Spermatophyta</taxon>
        <taxon>Magnoliopsida</taxon>
        <taxon>eudicotyledons</taxon>
        <taxon>Gunneridae</taxon>
        <taxon>Pentapetalae</taxon>
        <taxon>rosids</taxon>
        <taxon>malvids</taxon>
        <taxon>Sapindales</taxon>
        <taxon>Rutaceae</taxon>
        <taxon>Aurantioideae</taxon>
        <taxon>Citrus</taxon>
    </lineage>
</organism>
<proteinExistence type="inferred from homology"/>
<dbReference type="GO" id="GO:0046872">
    <property type="term" value="F:metal ion binding"/>
    <property type="evidence" value="ECO:0007669"/>
    <property type="project" value="UniProtKB-KW"/>
</dbReference>
<keyword evidence="9" id="KW-0472">Membrane</keyword>
<evidence type="ECO:0000256" key="4">
    <source>
        <dbReference type="ARBA" id="ARBA00022617"/>
    </source>
</evidence>
<comment type="subcellular location">
    <subcellularLocation>
        <location evidence="2">Membrane</location>
    </subcellularLocation>
</comment>
<evidence type="ECO:0000256" key="6">
    <source>
        <dbReference type="ARBA" id="ARBA00023002"/>
    </source>
</evidence>
<evidence type="ECO:0000256" key="9">
    <source>
        <dbReference type="ARBA" id="ARBA00023136"/>
    </source>
</evidence>
<reference evidence="10 11" key="1">
    <citation type="journal article" date="2017" name="Front. Genet.">
        <title>Draft sequencing of the heterozygous diploid genome of Satsuma (Citrus unshiu Marc.) using a hybrid assembly approach.</title>
        <authorList>
            <person name="Shimizu T."/>
            <person name="Tanizawa Y."/>
            <person name="Mochizuki T."/>
            <person name="Nagasaki H."/>
            <person name="Yoshioka T."/>
            <person name="Toyoda A."/>
            <person name="Fujiyama A."/>
            <person name="Kaminuma E."/>
            <person name="Nakamura Y."/>
        </authorList>
    </citation>
    <scope>NUCLEOTIDE SEQUENCE [LARGE SCALE GENOMIC DNA]</scope>
    <source>
        <strain evidence="11">cv. Miyagawa wase</strain>
    </source>
</reference>
<evidence type="ECO:0000256" key="8">
    <source>
        <dbReference type="ARBA" id="ARBA00023033"/>
    </source>
</evidence>
<dbReference type="Proteomes" id="UP000236630">
    <property type="component" value="Unassembled WGS sequence"/>
</dbReference>
<sequence>MIGQLKDILKLRVILRNFFFERFAGSNLGLTIVKQGTAQLVHCFDWELHEGMLPTGLDVLEEFSLVTPWAKHLLAIPTAIFFFLQAFSSKTNKKNRKILPPGPKGFPIFGCLHLLGKFPPRALHN</sequence>
<keyword evidence="4" id="KW-0349">Heme</keyword>
<evidence type="ECO:0000256" key="2">
    <source>
        <dbReference type="ARBA" id="ARBA00004370"/>
    </source>
</evidence>
<dbReference type="GO" id="GO:0004497">
    <property type="term" value="F:monooxygenase activity"/>
    <property type="evidence" value="ECO:0007669"/>
    <property type="project" value="UniProtKB-KW"/>
</dbReference>
<evidence type="ECO:0000256" key="5">
    <source>
        <dbReference type="ARBA" id="ARBA00022723"/>
    </source>
</evidence>
<evidence type="ECO:0000313" key="11">
    <source>
        <dbReference type="Proteomes" id="UP000236630"/>
    </source>
</evidence>
<evidence type="ECO:0000313" key="10">
    <source>
        <dbReference type="EMBL" id="GAY63505.1"/>
    </source>
</evidence>
<comment type="cofactor">
    <cofactor evidence="1">
        <name>heme</name>
        <dbReference type="ChEBI" id="CHEBI:30413"/>
    </cofactor>
</comment>
<keyword evidence="6" id="KW-0560">Oxidoreductase</keyword>
<keyword evidence="7" id="KW-0408">Iron</keyword>
<dbReference type="PANTHER" id="PTHR47943">
    <property type="entry name" value="CYTOCHROME P450 93A3-LIKE"/>
    <property type="match status" value="1"/>
</dbReference>
<evidence type="ECO:0000256" key="7">
    <source>
        <dbReference type="ARBA" id="ARBA00023004"/>
    </source>
</evidence>
<keyword evidence="11" id="KW-1185">Reference proteome</keyword>
<dbReference type="AlphaFoldDB" id="A0A2H5QH06"/>
<name>A0A2H5QH06_CITUN</name>
<keyword evidence="8" id="KW-0503">Monooxygenase</keyword>
<comment type="similarity">
    <text evidence="3">Belongs to the cytochrome P450 family.</text>
</comment>
<evidence type="ECO:0000256" key="1">
    <source>
        <dbReference type="ARBA" id="ARBA00001971"/>
    </source>
</evidence>
<dbReference type="PANTHER" id="PTHR47943:SF2">
    <property type="entry name" value="CYTOCHROME P450"/>
    <property type="match status" value="1"/>
</dbReference>
<keyword evidence="5" id="KW-0479">Metal-binding</keyword>
<dbReference type="EMBL" id="BDQV01000355">
    <property type="protein sequence ID" value="GAY63505.1"/>
    <property type="molecule type" value="Genomic_DNA"/>
</dbReference>
<dbReference type="GO" id="GO:0016020">
    <property type="term" value="C:membrane"/>
    <property type="evidence" value="ECO:0007669"/>
    <property type="project" value="UniProtKB-SubCell"/>
</dbReference>
<comment type="caution">
    <text evidence="10">The sequence shown here is derived from an EMBL/GenBank/DDBJ whole genome shotgun (WGS) entry which is preliminary data.</text>
</comment>